<dbReference type="AlphaFoldDB" id="A0AA41SJ54"/>
<comment type="caution">
    <text evidence="2">The sequence shown here is derived from an EMBL/GenBank/DDBJ whole genome shotgun (WGS) entry which is preliminary data.</text>
</comment>
<keyword evidence="1" id="KW-0732">Signal</keyword>
<name>A0AA41SJ54_PAPNU</name>
<feature type="non-terminal residue" evidence="2">
    <location>
        <position position="1"/>
    </location>
</feature>
<proteinExistence type="predicted"/>
<protein>
    <submittedName>
        <fullName evidence="2">Uncharacterized protein</fullName>
    </submittedName>
</protein>
<reference evidence="2" key="1">
    <citation type="submission" date="2022-03" db="EMBL/GenBank/DDBJ databases">
        <title>A functionally conserved STORR gene fusion in Papaver species that diverged 16.8 million years ago.</title>
        <authorList>
            <person name="Catania T."/>
        </authorList>
    </citation>
    <scope>NUCLEOTIDE SEQUENCE</scope>
    <source>
        <strain evidence="2">S-191538</strain>
    </source>
</reference>
<dbReference type="EMBL" id="JAJJMA010150832">
    <property type="protein sequence ID" value="MCL7034873.1"/>
    <property type="molecule type" value="Genomic_DNA"/>
</dbReference>
<organism evidence="2 3">
    <name type="scientific">Papaver nudicaule</name>
    <name type="common">Iceland poppy</name>
    <dbReference type="NCBI Taxonomy" id="74823"/>
    <lineage>
        <taxon>Eukaryota</taxon>
        <taxon>Viridiplantae</taxon>
        <taxon>Streptophyta</taxon>
        <taxon>Embryophyta</taxon>
        <taxon>Tracheophyta</taxon>
        <taxon>Spermatophyta</taxon>
        <taxon>Magnoliopsida</taxon>
        <taxon>Ranunculales</taxon>
        <taxon>Papaveraceae</taxon>
        <taxon>Papaveroideae</taxon>
        <taxon>Papaver</taxon>
    </lineage>
</organism>
<dbReference type="Proteomes" id="UP001177140">
    <property type="component" value="Unassembled WGS sequence"/>
</dbReference>
<keyword evidence="3" id="KW-1185">Reference proteome</keyword>
<gene>
    <name evidence="2" type="ORF">MKW94_010551</name>
</gene>
<evidence type="ECO:0000256" key="1">
    <source>
        <dbReference type="SAM" id="SignalP"/>
    </source>
</evidence>
<feature type="signal peptide" evidence="1">
    <location>
        <begin position="1"/>
        <end position="18"/>
    </location>
</feature>
<feature type="chain" id="PRO_5041228936" evidence="1">
    <location>
        <begin position="19"/>
        <end position="61"/>
    </location>
</feature>
<sequence length="61" mass="6780">LFSLSGVVILLGLQSTLKLFTNRQNYKIFLKVLRSYFGLVLDISQGMSCITCLSAEYTKGS</sequence>
<evidence type="ECO:0000313" key="2">
    <source>
        <dbReference type="EMBL" id="MCL7034873.1"/>
    </source>
</evidence>
<evidence type="ECO:0000313" key="3">
    <source>
        <dbReference type="Proteomes" id="UP001177140"/>
    </source>
</evidence>
<accession>A0AA41SJ54</accession>